<dbReference type="EMBL" id="DTMQ01000036">
    <property type="protein sequence ID" value="HGE99450.1"/>
    <property type="molecule type" value="Genomic_DNA"/>
</dbReference>
<feature type="domain" description="SIS" evidence="3">
    <location>
        <begin position="23"/>
        <end position="173"/>
    </location>
</feature>
<dbReference type="GO" id="GO:0005975">
    <property type="term" value="P:carbohydrate metabolic process"/>
    <property type="evidence" value="ECO:0007669"/>
    <property type="project" value="InterPro"/>
</dbReference>
<gene>
    <name evidence="4" type="ORF">ENX07_05195</name>
</gene>
<dbReference type="Pfam" id="PF01380">
    <property type="entry name" value="SIS"/>
    <property type="match status" value="1"/>
</dbReference>
<reference evidence="4" key="1">
    <citation type="journal article" date="2020" name="mSystems">
        <title>Genome- and Community-Level Interaction Insights into Carbon Utilization and Element Cycling Functions of Hydrothermarchaeota in Hydrothermal Sediment.</title>
        <authorList>
            <person name="Zhou Z."/>
            <person name="Liu Y."/>
            <person name="Xu W."/>
            <person name="Pan J."/>
            <person name="Luo Z.H."/>
            <person name="Li M."/>
        </authorList>
    </citation>
    <scope>NUCLEOTIDE SEQUENCE [LARGE SCALE GENOMIC DNA]</scope>
    <source>
        <strain evidence="4">SpSt-906</strain>
    </source>
</reference>
<accession>A0A7C3UR44</accession>
<protein>
    <submittedName>
        <fullName evidence="4">Bifunctional phosphoglucose/phosphomannose isomerase</fullName>
    </submittedName>
</protein>
<evidence type="ECO:0000313" key="4">
    <source>
        <dbReference type="EMBL" id="HGE99450.1"/>
    </source>
</evidence>
<dbReference type="NCBIfam" id="TIGR02128">
    <property type="entry name" value="G6PI_arch"/>
    <property type="match status" value="1"/>
</dbReference>
<organism evidence="4">
    <name type="scientific">candidate division WOR-3 bacterium</name>
    <dbReference type="NCBI Taxonomy" id="2052148"/>
    <lineage>
        <taxon>Bacteria</taxon>
        <taxon>Bacteria division WOR-3</taxon>
    </lineage>
</organism>
<evidence type="ECO:0000256" key="2">
    <source>
        <dbReference type="ARBA" id="ARBA00023235"/>
    </source>
</evidence>
<sequence length="345" mass="38729">MSKRVYQLILDLPEMIEKAIHLTQSALKGKQGLWQRFQPQNLIISGMGGSGIGGEILKDLANKYSPVPVIPSHDYTIPNLTGKRSLFLAVSYSGNTEETISAYRQAKERKALICVITSGGELKKMAEAEDDLLILIPPGLPPRQALGFLLTPLLVLSSQKKLLPFTISVIRKSAIKLKGWLTECSKIAQSLAKSFYQKIPYILAGSSLYTACAYRWKCQLNENSKTLAFFNTLPEENHNEIEGIGRPKFMRNFLSIVVLFDPTAEERIKLRIRLLPTLLRGQFFSFQEVAPLGANDLERILSLLLIGDLTSYYLGRKYKKDIEKIERIEQLKALLGELTSGKKEL</sequence>
<dbReference type="CDD" id="cd05637">
    <property type="entry name" value="SIS_PGI_PMI_2"/>
    <property type="match status" value="1"/>
</dbReference>
<dbReference type="InterPro" id="IPR046348">
    <property type="entry name" value="SIS_dom_sf"/>
</dbReference>
<dbReference type="SUPFAM" id="SSF53697">
    <property type="entry name" value="SIS domain"/>
    <property type="match status" value="1"/>
</dbReference>
<dbReference type="GO" id="GO:1901135">
    <property type="term" value="P:carbohydrate derivative metabolic process"/>
    <property type="evidence" value="ECO:0007669"/>
    <property type="project" value="InterPro"/>
</dbReference>
<dbReference type="GO" id="GO:0004347">
    <property type="term" value="F:glucose-6-phosphate isomerase activity"/>
    <property type="evidence" value="ECO:0007669"/>
    <property type="project" value="InterPro"/>
</dbReference>
<dbReference type="GO" id="GO:0004476">
    <property type="term" value="F:mannose-6-phosphate isomerase activity"/>
    <property type="evidence" value="ECO:0007669"/>
    <property type="project" value="InterPro"/>
</dbReference>
<dbReference type="GO" id="GO:0097367">
    <property type="term" value="F:carbohydrate derivative binding"/>
    <property type="evidence" value="ECO:0007669"/>
    <property type="project" value="InterPro"/>
</dbReference>
<dbReference type="Pfam" id="PF10432">
    <property type="entry name" value="bact-PGI_C"/>
    <property type="match status" value="1"/>
</dbReference>
<evidence type="ECO:0000256" key="1">
    <source>
        <dbReference type="ARBA" id="ARBA00010523"/>
    </source>
</evidence>
<comment type="similarity">
    <text evidence="1">Belongs to the PGI/PMI family.</text>
</comment>
<dbReference type="InterPro" id="IPR001347">
    <property type="entry name" value="SIS_dom"/>
</dbReference>
<comment type="caution">
    <text evidence="4">The sequence shown here is derived from an EMBL/GenBank/DDBJ whole genome shotgun (WGS) entry which is preliminary data.</text>
</comment>
<keyword evidence="2 4" id="KW-0413">Isomerase</keyword>
<dbReference type="InterPro" id="IPR019490">
    <property type="entry name" value="Glu6P/Mann6P_isomerase_C"/>
</dbReference>
<dbReference type="PROSITE" id="PS51464">
    <property type="entry name" value="SIS"/>
    <property type="match status" value="1"/>
</dbReference>
<dbReference type="Gene3D" id="3.40.50.10490">
    <property type="entry name" value="Glucose-6-phosphate isomerase like protein, domain 1"/>
    <property type="match status" value="2"/>
</dbReference>
<proteinExistence type="inferred from homology"/>
<evidence type="ECO:0000259" key="3">
    <source>
        <dbReference type="PROSITE" id="PS51464"/>
    </source>
</evidence>
<name>A0A7C3UR44_UNCW3</name>
<dbReference type="AlphaFoldDB" id="A0A7C3UR44"/>